<keyword evidence="6" id="KW-0808">Transferase</keyword>
<dbReference type="EC" id="1.14.-.-" evidence="4"/>
<comment type="catalytic activity">
    <reaction evidence="4">
        <text>uridine(34) in tRNA + AH2 + O2 = 5-hydroxyuridine(34) in tRNA + A + H2O</text>
        <dbReference type="Rhea" id="RHEA:64224"/>
        <dbReference type="Rhea" id="RHEA-COMP:11727"/>
        <dbReference type="Rhea" id="RHEA-COMP:13381"/>
        <dbReference type="ChEBI" id="CHEBI:13193"/>
        <dbReference type="ChEBI" id="CHEBI:15377"/>
        <dbReference type="ChEBI" id="CHEBI:15379"/>
        <dbReference type="ChEBI" id="CHEBI:17499"/>
        <dbReference type="ChEBI" id="CHEBI:65315"/>
        <dbReference type="ChEBI" id="CHEBI:136877"/>
    </reaction>
</comment>
<dbReference type="AlphaFoldDB" id="A0A432CR42"/>
<organism evidence="6 7">
    <name type="scientific">Flavobacterium bomense</name>
    <dbReference type="NCBI Taxonomy" id="2497483"/>
    <lineage>
        <taxon>Bacteria</taxon>
        <taxon>Pseudomonadati</taxon>
        <taxon>Bacteroidota</taxon>
        <taxon>Flavobacteriia</taxon>
        <taxon>Flavobacteriales</taxon>
        <taxon>Flavobacteriaceae</taxon>
        <taxon>Flavobacterium</taxon>
    </lineage>
</organism>
<dbReference type="Pfam" id="PF00581">
    <property type="entry name" value="Rhodanese"/>
    <property type="match status" value="1"/>
</dbReference>
<comment type="caution">
    <text evidence="6">The sequence shown here is derived from an EMBL/GenBank/DDBJ whole genome shotgun (WGS) entry which is preliminary data.</text>
</comment>
<name>A0A432CR42_9FLAO</name>
<gene>
    <name evidence="4" type="primary">trhO</name>
    <name evidence="6" type="ORF">EKL98_01865</name>
</gene>
<sequence>MQLYNTLSAEERAVMIDDAGKQRLTLSFYAYAQISNPTQFRNELFLAWNSLEVLGRIYVASEGINAQLSLPADNFYAFKDSIEVYDFMKGIRLNIAVEQDDHSFLKLTVKVRDKIVADGLVDETFDVTNIGIHLKAKEFNELLEDPNTIVVDMRNHYESEIGHFTKAIKPDVDTFRESLPIIEEQLTEHKQDKKLLMYCTGGIRCEKASAYFKHKGFENVYQLEGGIIEYTRQVKAEGLESKFIGKNFVFDHRLGERITDDIVSQCHQCGAPCDVHTNCVNEGCHLLFIQCDSCKGKMENCCSAECVTIIHLPEEEQKAIRRGIKNGNKIFKKGKSDVLTFKNNQDPLAGVPNLSELAESKIARRVATVLKKEIKIKKQYIGKGTHFYPKPSIGQFLIEENEIKIGDTILIKGATTGEQKLVIEEMLVNDFAQEKAVSGDTCTFKLPFRIRLSDKLYKVVD</sequence>
<dbReference type="HAMAP" id="MF_00469">
    <property type="entry name" value="TrhO"/>
    <property type="match status" value="1"/>
</dbReference>
<dbReference type="RefSeq" id="WP_126561393.1">
    <property type="nucleotide sequence ID" value="NZ_RYDJ01000001.1"/>
</dbReference>
<dbReference type="Gene3D" id="3.40.250.10">
    <property type="entry name" value="Rhodanese-like domain"/>
    <property type="match status" value="1"/>
</dbReference>
<dbReference type="Gene3D" id="3.30.70.100">
    <property type="match status" value="1"/>
</dbReference>
<dbReference type="Pfam" id="PF17773">
    <property type="entry name" value="UPF0176_N"/>
    <property type="match status" value="1"/>
</dbReference>
<dbReference type="InterPro" id="IPR040503">
    <property type="entry name" value="TRHO_N"/>
</dbReference>
<dbReference type="GO" id="GO:0006400">
    <property type="term" value="P:tRNA modification"/>
    <property type="evidence" value="ECO:0007669"/>
    <property type="project" value="UniProtKB-UniRule"/>
</dbReference>
<keyword evidence="7" id="KW-1185">Reference proteome</keyword>
<dbReference type="InterPro" id="IPR022111">
    <property type="entry name" value="Rhodanese_C"/>
</dbReference>
<comment type="function">
    <text evidence="3">Catalyzes oxygen-dependent 5-hydroxyuridine (ho5U) modification at position 34 in tRNAs, the first step in 5-carboxymethoxyuridine (cmo5U) biosynthesis. May be part of an alternate pathway, which is able to bypass cmo5U biogenesis in a subset of tRNAs under aerobic conditions.</text>
</comment>
<keyword evidence="1 4" id="KW-0819">tRNA processing</keyword>
<proteinExistence type="inferred from homology"/>
<accession>A0A432CR42</accession>
<dbReference type="InterPro" id="IPR020936">
    <property type="entry name" value="TrhO"/>
</dbReference>
<dbReference type="Pfam" id="PF12368">
    <property type="entry name" value="Rhodanese_C"/>
    <property type="match status" value="1"/>
</dbReference>
<evidence type="ECO:0000256" key="2">
    <source>
        <dbReference type="ARBA" id="ARBA00023002"/>
    </source>
</evidence>
<evidence type="ECO:0000259" key="5">
    <source>
        <dbReference type="PROSITE" id="PS50206"/>
    </source>
</evidence>
<protein>
    <recommendedName>
        <fullName evidence="4">tRNA uridine(34) hydroxylase</fullName>
        <ecNumber evidence="4">1.14.-.-</ecNumber>
    </recommendedName>
    <alternativeName>
        <fullName evidence="4">tRNA hydroxylation protein O</fullName>
    </alternativeName>
</protein>
<reference evidence="6 7" key="1">
    <citation type="submission" date="2018-12" db="EMBL/GenBank/DDBJ databases">
        <title>Flavobacterium sp. nov., isolated from glacier ice.</title>
        <authorList>
            <person name="Liu Q."/>
            <person name="Xin Y.-H."/>
        </authorList>
    </citation>
    <scope>NUCLEOTIDE SEQUENCE [LARGE SCALE GENOMIC DNA]</scope>
    <source>
        <strain evidence="6 7">RB1N8</strain>
    </source>
</reference>
<dbReference type="PANTHER" id="PTHR43846">
    <property type="entry name" value="UPF0176 PROTEIN YCEA"/>
    <property type="match status" value="1"/>
</dbReference>
<dbReference type="EMBL" id="RYDJ01000001">
    <property type="protein sequence ID" value="RTZ08090.1"/>
    <property type="molecule type" value="Genomic_DNA"/>
</dbReference>
<dbReference type="InterPro" id="IPR036873">
    <property type="entry name" value="Rhodanese-like_dom_sf"/>
</dbReference>
<dbReference type="PANTHER" id="PTHR43846:SF1">
    <property type="entry name" value="TRNA URIDINE(34) HYDROXYLASE"/>
    <property type="match status" value="1"/>
</dbReference>
<dbReference type="NCBIfam" id="NF001133">
    <property type="entry name" value="PRK00142.1-1"/>
    <property type="match status" value="1"/>
</dbReference>
<keyword evidence="2 4" id="KW-0560">Oxidoreductase</keyword>
<evidence type="ECO:0000313" key="7">
    <source>
        <dbReference type="Proteomes" id="UP000280825"/>
    </source>
</evidence>
<dbReference type="SUPFAM" id="SSF52821">
    <property type="entry name" value="Rhodanese/Cell cycle control phosphatase"/>
    <property type="match status" value="1"/>
</dbReference>
<dbReference type="GO" id="GO:0016705">
    <property type="term" value="F:oxidoreductase activity, acting on paired donors, with incorporation or reduction of molecular oxygen"/>
    <property type="evidence" value="ECO:0007669"/>
    <property type="project" value="UniProtKB-UniRule"/>
</dbReference>
<evidence type="ECO:0000313" key="6">
    <source>
        <dbReference type="EMBL" id="RTZ08090.1"/>
    </source>
</evidence>
<dbReference type="CDD" id="cd01518">
    <property type="entry name" value="RHOD_YceA"/>
    <property type="match status" value="1"/>
</dbReference>
<dbReference type="PROSITE" id="PS50206">
    <property type="entry name" value="RHODANESE_3"/>
    <property type="match status" value="1"/>
</dbReference>
<evidence type="ECO:0000256" key="3">
    <source>
        <dbReference type="ARBA" id="ARBA00045625"/>
    </source>
</evidence>
<comment type="similarity">
    <text evidence="4">Belongs to the TrhO family.</text>
</comment>
<dbReference type="GO" id="GO:0016740">
    <property type="term" value="F:transferase activity"/>
    <property type="evidence" value="ECO:0007669"/>
    <property type="project" value="UniProtKB-KW"/>
</dbReference>
<dbReference type="Proteomes" id="UP000280825">
    <property type="component" value="Unassembled WGS sequence"/>
</dbReference>
<dbReference type="InterPro" id="IPR001763">
    <property type="entry name" value="Rhodanese-like_dom"/>
</dbReference>
<feature type="domain" description="Rhodanese" evidence="5">
    <location>
        <begin position="144"/>
        <end position="239"/>
    </location>
</feature>
<evidence type="ECO:0000256" key="4">
    <source>
        <dbReference type="HAMAP-Rule" id="MF_00469"/>
    </source>
</evidence>
<evidence type="ECO:0000256" key="1">
    <source>
        <dbReference type="ARBA" id="ARBA00022694"/>
    </source>
</evidence>
<dbReference type="SMART" id="SM00450">
    <property type="entry name" value="RHOD"/>
    <property type="match status" value="1"/>
</dbReference>